<sequence length="96" mass="11343">MPLLALAWPPRRYQTLLKYFLYWTEEQKGLNVFLVLRALSLETTAKYSRERGWHAQTVRQQWTRMTEATARWFDVSGTRTLGTENVQLQLQAQGCH</sequence>
<reference evidence="1 2" key="1">
    <citation type="journal article" date="2021" name="Elife">
        <title>Chloroplast acquisition without the gene transfer in kleptoplastic sea slugs, Plakobranchus ocellatus.</title>
        <authorList>
            <person name="Maeda T."/>
            <person name="Takahashi S."/>
            <person name="Yoshida T."/>
            <person name="Shimamura S."/>
            <person name="Takaki Y."/>
            <person name="Nagai Y."/>
            <person name="Toyoda A."/>
            <person name="Suzuki Y."/>
            <person name="Arimoto A."/>
            <person name="Ishii H."/>
            <person name="Satoh N."/>
            <person name="Nishiyama T."/>
            <person name="Hasebe M."/>
            <person name="Maruyama T."/>
            <person name="Minagawa J."/>
            <person name="Obokata J."/>
            <person name="Shigenobu S."/>
        </authorList>
    </citation>
    <scope>NUCLEOTIDE SEQUENCE [LARGE SCALE GENOMIC DNA]</scope>
</reference>
<organism evidence="1 2">
    <name type="scientific">Plakobranchus ocellatus</name>
    <dbReference type="NCBI Taxonomy" id="259542"/>
    <lineage>
        <taxon>Eukaryota</taxon>
        <taxon>Metazoa</taxon>
        <taxon>Spiralia</taxon>
        <taxon>Lophotrochozoa</taxon>
        <taxon>Mollusca</taxon>
        <taxon>Gastropoda</taxon>
        <taxon>Heterobranchia</taxon>
        <taxon>Euthyneura</taxon>
        <taxon>Panpulmonata</taxon>
        <taxon>Sacoglossa</taxon>
        <taxon>Placobranchoidea</taxon>
        <taxon>Plakobranchidae</taxon>
        <taxon>Plakobranchus</taxon>
    </lineage>
</organism>
<dbReference type="EMBL" id="BLXT01005342">
    <property type="protein sequence ID" value="GFO22245.1"/>
    <property type="molecule type" value="Genomic_DNA"/>
</dbReference>
<evidence type="ECO:0000313" key="1">
    <source>
        <dbReference type="EMBL" id="GFO22245.1"/>
    </source>
</evidence>
<accession>A0AAV4BT17</accession>
<dbReference type="AlphaFoldDB" id="A0AAV4BT17"/>
<dbReference type="Proteomes" id="UP000735302">
    <property type="component" value="Unassembled WGS sequence"/>
</dbReference>
<name>A0AAV4BT17_9GAST</name>
<keyword evidence="2" id="KW-1185">Reference proteome</keyword>
<comment type="caution">
    <text evidence="1">The sequence shown here is derived from an EMBL/GenBank/DDBJ whole genome shotgun (WGS) entry which is preliminary data.</text>
</comment>
<protein>
    <submittedName>
        <fullName evidence="1">Uncharacterized protein</fullName>
    </submittedName>
</protein>
<evidence type="ECO:0000313" key="2">
    <source>
        <dbReference type="Proteomes" id="UP000735302"/>
    </source>
</evidence>
<gene>
    <name evidence="1" type="ORF">PoB_004875000</name>
</gene>
<proteinExistence type="predicted"/>